<dbReference type="InterPro" id="IPR000727">
    <property type="entry name" value="T_SNARE_dom"/>
</dbReference>
<evidence type="ECO:0000313" key="14">
    <source>
        <dbReference type="EMBL" id="KZO95373.1"/>
    </source>
</evidence>
<dbReference type="SUPFAM" id="SSF58038">
    <property type="entry name" value="SNARE fusion complex"/>
    <property type="match status" value="1"/>
</dbReference>
<dbReference type="GO" id="GO:0015031">
    <property type="term" value="P:protein transport"/>
    <property type="evidence" value="ECO:0007669"/>
    <property type="project" value="UniProtKB-KW"/>
</dbReference>
<dbReference type="InterPro" id="IPR015260">
    <property type="entry name" value="Syntaxin-6/10/61_N"/>
</dbReference>
<feature type="transmembrane region" description="Helical" evidence="11">
    <location>
        <begin position="254"/>
        <end position="274"/>
    </location>
</feature>
<dbReference type="GO" id="GO:0016020">
    <property type="term" value="C:membrane"/>
    <property type="evidence" value="ECO:0007669"/>
    <property type="project" value="InterPro"/>
</dbReference>
<dbReference type="Proteomes" id="UP000076738">
    <property type="component" value="Unassembled WGS sequence"/>
</dbReference>
<evidence type="ECO:0000256" key="8">
    <source>
        <dbReference type="ARBA" id="ARBA00037801"/>
    </source>
</evidence>
<dbReference type="CDD" id="cd15851">
    <property type="entry name" value="SNARE_Syntaxin6"/>
    <property type="match status" value="1"/>
</dbReference>
<dbReference type="Pfam" id="PF09177">
    <property type="entry name" value="STX6_10_61_N"/>
    <property type="match status" value="1"/>
</dbReference>
<feature type="domain" description="Syntaxin 6/10/61 N-terminal" evidence="13">
    <location>
        <begin position="4"/>
        <end position="106"/>
    </location>
</feature>
<feature type="region of interest" description="Disordered" evidence="10">
    <location>
        <begin position="107"/>
        <end position="153"/>
    </location>
</feature>
<evidence type="ECO:0008006" key="16">
    <source>
        <dbReference type="Google" id="ProtNLM"/>
    </source>
</evidence>
<dbReference type="InterPro" id="IPR010989">
    <property type="entry name" value="SNARE"/>
</dbReference>
<dbReference type="Gene3D" id="1.20.58.90">
    <property type="match status" value="1"/>
</dbReference>
<comment type="similarity">
    <text evidence="1">Belongs to the syntaxin family.</text>
</comment>
<feature type="domain" description="T-SNARE coiled-coil homology" evidence="12">
    <location>
        <begin position="220"/>
        <end position="270"/>
    </location>
</feature>
<name>A0A167L6B4_CALVF</name>
<dbReference type="STRING" id="1330018.A0A167L6B4"/>
<evidence type="ECO:0000256" key="2">
    <source>
        <dbReference type="ARBA" id="ARBA00022448"/>
    </source>
</evidence>
<dbReference type="FunFam" id="1.20.58.90:FF:000004">
    <property type="entry name" value="Syntaxin 10"/>
    <property type="match status" value="1"/>
</dbReference>
<evidence type="ECO:0000256" key="5">
    <source>
        <dbReference type="ARBA" id="ARBA00022989"/>
    </source>
</evidence>
<evidence type="ECO:0000256" key="7">
    <source>
        <dbReference type="ARBA" id="ARBA00023136"/>
    </source>
</evidence>
<dbReference type="OrthoDB" id="546861at2759"/>
<dbReference type="Pfam" id="PF05739">
    <property type="entry name" value="SNARE"/>
    <property type="match status" value="1"/>
</dbReference>
<evidence type="ECO:0000256" key="4">
    <source>
        <dbReference type="ARBA" id="ARBA00022927"/>
    </source>
</evidence>
<accession>A0A167L6B4</accession>
<keyword evidence="15" id="KW-1185">Reference proteome</keyword>
<evidence type="ECO:0000256" key="1">
    <source>
        <dbReference type="ARBA" id="ARBA00009063"/>
    </source>
</evidence>
<dbReference type="GO" id="GO:0005794">
    <property type="term" value="C:Golgi apparatus"/>
    <property type="evidence" value="ECO:0007669"/>
    <property type="project" value="UniProtKB-SubCell"/>
</dbReference>
<keyword evidence="5 11" id="KW-1133">Transmembrane helix</keyword>
<feature type="coiled-coil region" evidence="9">
    <location>
        <begin position="42"/>
        <end position="76"/>
    </location>
</feature>
<dbReference type="EMBL" id="KV417289">
    <property type="protein sequence ID" value="KZO95373.1"/>
    <property type="molecule type" value="Genomic_DNA"/>
</dbReference>
<evidence type="ECO:0000256" key="6">
    <source>
        <dbReference type="ARBA" id="ARBA00023034"/>
    </source>
</evidence>
<keyword evidence="7 11" id="KW-0472">Membrane</keyword>
<evidence type="ECO:0000256" key="10">
    <source>
        <dbReference type="SAM" id="MobiDB-lite"/>
    </source>
</evidence>
<reference evidence="14 15" key="1">
    <citation type="journal article" date="2016" name="Mol. Biol. Evol.">
        <title>Comparative Genomics of Early-Diverging Mushroom-Forming Fungi Provides Insights into the Origins of Lignocellulose Decay Capabilities.</title>
        <authorList>
            <person name="Nagy L.G."/>
            <person name="Riley R."/>
            <person name="Tritt A."/>
            <person name="Adam C."/>
            <person name="Daum C."/>
            <person name="Floudas D."/>
            <person name="Sun H."/>
            <person name="Yadav J.S."/>
            <person name="Pangilinan J."/>
            <person name="Larsson K.H."/>
            <person name="Matsuura K."/>
            <person name="Barry K."/>
            <person name="Labutti K."/>
            <person name="Kuo R."/>
            <person name="Ohm R.A."/>
            <person name="Bhattacharya S.S."/>
            <person name="Shirouzu T."/>
            <person name="Yoshinaga Y."/>
            <person name="Martin F.M."/>
            <person name="Grigoriev I.V."/>
            <person name="Hibbett D.S."/>
        </authorList>
    </citation>
    <scope>NUCLEOTIDE SEQUENCE [LARGE SCALE GENOMIC DNA]</scope>
    <source>
        <strain evidence="14 15">TUFC12733</strain>
    </source>
</reference>
<keyword evidence="3 11" id="KW-0812">Transmembrane</keyword>
<evidence type="ECO:0000256" key="3">
    <source>
        <dbReference type="ARBA" id="ARBA00022692"/>
    </source>
</evidence>
<gene>
    <name evidence="14" type="ORF">CALVIDRAFT_168568</name>
</gene>
<dbReference type="SUPFAM" id="SSF47661">
    <property type="entry name" value="t-snare proteins"/>
    <property type="match status" value="1"/>
</dbReference>
<dbReference type="Gene3D" id="1.20.5.110">
    <property type="match status" value="1"/>
</dbReference>
<organism evidence="14 15">
    <name type="scientific">Calocera viscosa (strain TUFC12733)</name>
    <dbReference type="NCBI Taxonomy" id="1330018"/>
    <lineage>
        <taxon>Eukaryota</taxon>
        <taxon>Fungi</taxon>
        <taxon>Dikarya</taxon>
        <taxon>Basidiomycota</taxon>
        <taxon>Agaricomycotina</taxon>
        <taxon>Dacrymycetes</taxon>
        <taxon>Dacrymycetales</taxon>
        <taxon>Dacrymycetaceae</taxon>
        <taxon>Calocera</taxon>
    </lineage>
</organism>
<protein>
    <recommendedName>
        <fullName evidence="16">t-SNARE coiled-coil homology domain-containing protein</fullName>
    </recommendedName>
</protein>
<dbReference type="CDD" id="cd21442">
    <property type="entry name" value="SNARE_NTD_STX6-like"/>
    <property type="match status" value="1"/>
</dbReference>
<keyword evidence="9" id="KW-0175">Coiled coil</keyword>
<keyword evidence="4" id="KW-0653">Protein transport</keyword>
<proteinExistence type="inferred from homology"/>
<keyword evidence="2" id="KW-0813">Transport</keyword>
<evidence type="ECO:0000259" key="12">
    <source>
        <dbReference type="Pfam" id="PF05739"/>
    </source>
</evidence>
<dbReference type="GO" id="GO:0048193">
    <property type="term" value="P:Golgi vesicle transport"/>
    <property type="evidence" value="ECO:0007669"/>
    <property type="project" value="InterPro"/>
</dbReference>
<evidence type="ECO:0000256" key="9">
    <source>
        <dbReference type="SAM" id="Coils"/>
    </source>
</evidence>
<sequence>MAEDPYHAFRSELATSLSHAHSLHSSLLRIRALSTSASGSSKHELREVEDELRGTLAALEADLEELEGSVRVVEETGARLFGISEEELQGRRGYVREVRKDIENMRADLSSTRLSRPPSYTSQLQAQGTTSSTSRPVPGQPPDAPPAAEDDQSAWAREEQQMLVEQQDSTLHFISGTLSTLAEQAGLIGREVGEHNECVFALLWSLASVGRKGLMGGCRMLGDLEQGVDRTDTKLGGAMKTLRRFIRQQEETKSGYCIIFLIVILCVLLLAVVLI</sequence>
<evidence type="ECO:0000313" key="15">
    <source>
        <dbReference type="Proteomes" id="UP000076738"/>
    </source>
</evidence>
<keyword evidence="6" id="KW-0333">Golgi apparatus</keyword>
<comment type="subcellular location">
    <subcellularLocation>
        <location evidence="8">Golgi apparatus</location>
        <location evidence="8">trans-Golgi network membrane</location>
        <topology evidence="8">Single-pass type IV membrane protein</topology>
    </subcellularLocation>
</comment>
<evidence type="ECO:0000259" key="13">
    <source>
        <dbReference type="Pfam" id="PF09177"/>
    </source>
</evidence>
<feature type="compositionally biased region" description="Polar residues" evidence="10">
    <location>
        <begin position="109"/>
        <end position="135"/>
    </location>
</feature>
<evidence type="ECO:0000256" key="11">
    <source>
        <dbReference type="SAM" id="Phobius"/>
    </source>
</evidence>
<dbReference type="AlphaFoldDB" id="A0A167L6B4"/>